<dbReference type="GO" id="GO:0071949">
    <property type="term" value="F:FAD binding"/>
    <property type="evidence" value="ECO:0007669"/>
    <property type="project" value="InterPro"/>
</dbReference>
<evidence type="ECO:0000256" key="1">
    <source>
        <dbReference type="ARBA" id="ARBA00001974"/>
    </source>
</evidence>
<evidence type="ECO:0000313" key="8">
    <source>
        <dbReference type="Proteomes" id="UP000483802"/>
    </source>
</evidence>
<keyword evidence="3" id="KW-0285">Flavoprotein</keyword>
<comment type="cofactor">
    <cofactor evidence="1">
        <name>FAD</name>
        <dbReference type="ChEBI" id="CHEBI:57692"/>
    </cofactor>
</comment>
<keyword evidence="4" id="KW-0274">FAD</keyword>
<dbReference type="EMBL" id="WPNZ01000009">
    <property type="protein sequence ID" value="MVO86666.1"/>
    <property type="molecule type" value="Genomic_DNA"/>
</dbReference>
<dbReference type="GO" id="GO:0016491">
    <property type="term" value="F:oxidoreductase activity"/>
    <property type="evidence" value="ECO:0007669"/>
    <property type="project" value="UniProtKB-KW"/>
</dbReference>
<dbReference type="PROSITE" id="PS51387">
    <property type="entry name" value="FAD_PCMH"/>
    <property type="match status" value="1"/>
</dbReference>
<gene>
    <name evidence="7" type="ORF">GPA10_18360</name>
</gene>
<dbReference type="InterPro" id="IPR016169">
    <property type="entry name" value="FAD-bd_PCMH_sub2"/>
</dbReference>
<name>A0A6L6WYU7_9ACTN</name>
<dbReference type="Pfam" id="PF01565">
    <property type="entry name" value="FAD_binding_4"/>
    <property type="match status" value="1"/>
</dbReference>
<reference evidence="7 8" key="1">
    <citation type="submission" date="2019-11" db="EMBL/GenBank/DDBJ databases">
        <title>Streptomyces typhae sp. nov., a novel endophytic actinomycete isolated from the root of cattail pollen (Typha angustifolia L.).</title>
        <authorList>
            <person name="Peng C."/>
        </authorList>
    </citation>
    <scope>NUCLEOTIDE SEQUENCE [LARGE SCALE GENOMIC DNA]</scope>
    <source>
        <strain evidence="8">p1417</strain>
    </source>
</reference>
<organism evidence="7 8">
    <name type="scientific">Streptomyces typhae</name>
    <dbReference type="NCBI Taxonomy" id="2681492"/>
    <lineage>
        <taxon>Bacteria</taxon>
        <taxon>Bacillati</taxon>
        <taxon>Actinomycetota</taxon>
        <taxon>Actinomycetes</taxon>
        <taxon>Kitasatosporales</taxon>
        <taxon>Streptomycetaceae</taxon>
        <taxon>Streptomyces</taxon>
    </lineage>
</organism>
<evidence type="ECO:0000259" key="6">
    <source>
        <dbReference type="PROSITE" id="PS51387"/>
    </source>
</evidence>
<dbReference type="SUPFAM" id="SSF56176">
    <property type="entry name" value="FAD-binding/transporter-associated domain-like"/>
    <property type="match status" value="1"/>
</dbReference>
<evidence type="ECO:0000313" key="7">
    <source>
        <dbReference type="EMBL" id="MVO86666.1"/>
    </source>
</evidence>
<keyword evidence="5" id="KW-0560">Oxidoreductase</keyword>
<evidence type="ECO:0000256" key="4">
    <source>
        <dbReference type="ARBA" id="ARBA00022827"/>
    </source>
</evidence>
<dbReference type="Proteomes" id="UP000483802">
    <property type="component" value="Unassembled WGS sequence"/>
</dbReference>
<evidence type="ECO:0000256" key="5">
    <source>
        <dbReference type="ARBA" id="ARBA00023002"/>
    </source>
</evidence>
<evidence type="ECO:0000256" key="2">
    <source>
        <dbReference type="ARBA" id="ARBA00005466"/>
    </source>
</evidence>
<dbReference type="InterPro" id="IPR016167">
    <property type="entry name" value="FAD-bd_PCMH_sub1"/>
</dbReference>
<dbReference type="RefSeq" id="WP_157166437.1">
    <property type="nucleotide sequence ID" value="NZ_WPNZ01000009.1"/>
</dbReference>
<comment type="caution">
    <text evidence="7">The sequence shown here is derived from an EMBL/GenBank/DDBJ whole genome shotgun (WGS) entry which is preliminary data.</text>
</comment>
<dbReference type="InterPro" id="IPR016166">
    <property type="entry name" value="FAD-bd_PCMH"/>
</dbReference>
<dbReference type="InterPro" id="IPR012951">
    <property type="entry name" value="BBE"/>
</dbReference>
<keyword evidence="8" id="KW-1185">Reference proteome</keyword>
<sequence>MFESAVARRLVERVTGPVLGPDDDGYAAEVAGFNRIVEHSPAIAVGVRDALEVREVIDFAAEAVVPVAVQGTGHGPSTAAEGTGLLLNTRRMTDVSIDPGARIARAGAGAQWRHVIEAAAAHGLAPLNGSSPLVGVVGYTLGGGLALMSRKYGFAADHVTAIEVVTADARLRIATAEQNEDLFWALRGGKGNFGVVTAIEFGLVPVTQIYGGGLFFPGEAAADVLHGWRSWVETVPDEMSSSLALMRMPDMDPIPEFLRGKLVAHVRVLHLGPADEGERLVKPLREVADAMVDTLAEMPYTRCAEIHNDPTFPIPYHERSVMLRELGDDAAAELLALAGPESGCVDLAVELRHMGGALTRPPAVPNAVDHRDAAFCLSTLALPGPGARPAQVVEGMAAWTTGRRYLNFCAGAEMGALAEEGYGADTYARLRDIKTQYDPDNLFRFNHNIPPRTDA</sequence>
<proteinExistence type="inferred from homology"/>
<dbReference type="PANTHER" id="PTHR42973:SF39">
    <property type="entry name" value="FAD-BINDING PCMH-TYPE DOMAIN-CONTAINING PROTEIN"/>
    <property type="match status" value="1"/>
</dbReference>
<dbReference type="InterPro" id="IPR050416">
    <property type="entry name" value="FAD-linked_Oxidoreductase"/>
</dbReference>
<dbReference type="Gene3D" id="3.30.43.10">
    <property type="entry name" value="Uridine Diphospho-n-acetylenolpyruvylglucosamine Reductase, domain 2"/>
    <property type="match status" value="1"/>
</dbReference>
<dbReference type="InterPro" id="IPR006094">
    <property type="entry name" value="Oxid_FAD_bind_N"/>
</dbReference>
<dbReference type="Gene3D" id="3.30.465.10">
    <property type="match status" value="1"/>
</dbReference>
<dbReference type="AlphaFoldDB" id="A0A6L6WYU7"/>
<dbReference type="InterPro" id="IPR036318">
    <property type="entry name" value="FAD-bd_PCMH-like_sf"/>
</dbReference>
<feature type="domain" description="FAD-binding PCMH-type" evidence="6">
    <location>
        <begin position="37"/>
        <end position="206"/>
    </location>
</feature>
<dbReference type="NCBIfam" id="NF041226">
    <property type="entry name" value="BagK_FevA1"/>
    <property type="match status" value="1"/>
</dbReference>
<dbReference type="InterPro" id="IPR006093">
    <property type="entry name" value="Oxy_OxRdtase_FAD_BS"/>
</dbReference>
<dbReference type="Pfam" id="PF08031">
    <property type="entry name" value="BBE"/>
    <property type="match status" value="1"/>
</dbReference>
<comment type="similarity">
    <text evidence="2">Belongs to the oxygen-dependent FAD-linked oxidoreductase family.</text>
</comment>
<dbReference type="PROSITE" id="PS00862">
    <property type="entry name" value="OX2_COVAL_FAD"/>
    <property type="match status" value="1"/>
</dbReference>
<protein>
    <submittedName>
        <fullName evidence="7">FAD-binding protein</fullName>
    </submittedName>
</protein>
<evidence type="ECO:0000256" key="3">
    <source>
        <dbReference type="ARBA" id="ARBA00022630"/>
    </source>
</evidence>
<accession>A0A6L6WYU7</accession>
<dbReference type="PANTHER" id="PTHR42973">
    <property type="entry name" value="BINDING OXIDOREDUCTASE, PUTATIVE (AFU_ORTHOLOGUE AFUA_1G17690)-RELATED"/>
    <property type="match status" value="1"/>
</dbReference>
<dbReference type="Gene3D" id="3.40.462.20">
    <property type="match status" value="1"/>
</dbReference>